<proteinExistence type="predicted"/>
<sequence>MQGGAFHRSVVAASIFRLLVCFSLSFAFLFCYKVVRTATEWKGLGQSEQRGCVTRLRGLCNGGGRDWDRASKGAVLQGCVDCAMGVGGTGSERGESAYYRLARGGFVVGTCSVGDRG</sequence>
<protein>
    <recommendedName>
        <fullName evidence="4">Secreted protein</fullName>
    </recommendedName>
</protein>
<evidence type="ECO:0000313" key="2">
    <source>
        <dbReference type="EMBL" id="KAL2468180.1"/>
    </source>
</evidence>
<comment type="caution">
    <text evidence="2">The sequence shown here is derived from an EMBL/GenBank/DDBJ whole genome shotgun (WGS) entry which is preliminary data.</text>
</comment>
<dbReference type="AlphaFoldDB" id="A0ABD1PW60"/>
<keyword evidence="3" id="KW-1185">Reference proteome</keyword>
<keyword evidence="1" id="KW-0472">Membrane</keyword>
<gene>
    <name evidence="2" type="ORF">Fot_51705</name>
</gene>
<feature type="transmembrane region" description="Helical" evidence="1">
    <location>
        <begin position="12"/>
        <end position="32"/>
    </location>
</feature>
<evidence type="ECO:0008006" key="4">
    <source>
        <dbReference type="Google" id="ProtNLM"/>
    </source>
</evidence>
<dbReference type="EMBL" id="JBFOLJ010000017">
    <property type="protein sequence ID" value="KAL2468180.1"/>
    <property type="molecule type" value="Genomic_DNA"/>
</dbReference>
<evidence type="ECO:0000256" key="1">
    <source>
        <dbReference type="SAM" id="Phobius"/>
    </source>
</evidence>
<accession>A0ABD1PW60</accession>
<organism evidence="2 3">
    <name type="scientific">Forsythia ovata</name>
    <dbReference type="NCBI Taxonomy" id="205694"/>
    <lineage>
        <taxon>Eukaryota</taxon>
        <taxon>Viridiplantae</taxon>
        <taxon>Streptophyta</taxon>
        <taxon>Embryophyta</taxon>
        <taxon>Tracheophyta</taxon>
        <taxon>Spermatophyta</taxon>
        <taxon>Magnoliopsida</taxon>
        <taxon>eudicotyledons</taxon>
        <taxon>Gunneridae</taxon>
        <taxon>Pentapetalae</taxon>
        <taxon>asterids</taxon>
        <taxon>lamiids</taxon>
        <taxon>Lamiales</taxon>
        <taxon>Oleaceae</taxon>
        <taxon>Forsythieae</taxon>
        <taxon>Forsythia</taxon>
    </lineage>
</organism>
<keyword evidence="1" id="KW-1133">Transmembrane helix</keyword>
<evidence type="ECO:0000313" key="3">
    <source>
        <dbReference type="Proteomes" id="UP001604277"/>
    </source>
</evidence>
<dbReference type="Proteomes" id="UP001604277">
    <property type="component" value="Unassembled WGS sequence"/>
</dbReference>
<reference evidence="3" key="1">
    <citation type="submission" date="2024-07" db="EMBL/GenBank/DDBJ databases">
        <title>Two chromosome-level genome assemblies of Korean endemic species Abeliophyllum distichum and Forsythia ovata (Oleaceae).</title>
        <authorList>
            <person name="Jang H."/>
        </authorList>
    </citation>
    <scope>NUCLEOTIDE SEQUENCE [LARGE SCALE GENOMIC DNA]</scope>
</reference>
<keyword evidence="1" id="KW-0812">Transmembrane</keyword>
<name>A0ABD1PW60_9LAMI</name>